<evidence type="ECO:0000259" key="4">
    <source>
        <dbReference type="Pfam" id="PF00542"/>
    </source>
</evidence>
<dbReference type="GO" id="GO:1990904">
    <property type="term" value="C:ribonucleoprotein complex"/>
    <property type="evidence" value="ECO:0007669"/>
    <property type="project" value="UniProtKB-KW"/>
</dbReference>
<dbReference type="GO" id="GO:0003729">
    <property type="term" value="F:mRNA binding"/>
    <property type="evidence" value="ECO:0007669"/>
    <property type="project" value="TreeGrafter"/>
</dbReference>
<dbReference type="FunFam" id="3.30.1390.10:FF:000001">
    <property type="entry name" value="50S ribosomal protein L7/L12"/>
    <property type="match status" value="1"/>
</dbReference>
<dbReference type="EMBL" id="JASFZW010000001">
    <property type="protein sequence ID" value="KAK2080553.1"/>
    <property type="molecule type" value="Genomic_DNA"/>
</dbReference>
<dbReference type="SUPFAM" id="SSF54736">
    <property type="entry name" value="ClpS-like"/>
    <property type="match status" value="1"/>
</dbReference>
<evidence type="ECO:0000256" key="3">
    <source>
        <dbReference type="ARBA" id="ARBA00023274"/>
    </source>
</evidence>
<dbReference type="PANTHER" id="PTHR45987:SF4">
    <property type="entry name" value="LARGE RIBOSOMAL SUBUNIT PROTEIN BL12M"/>
    <property type="match status" value="1"/>
</dbReference>
<keyword evidence="7" id="KW-1185">Reference proteome</keyword>
<accession>A0AAD9MN15</accession>
<protein>
    <recommendedName>
        <fullName evidence="8">50S ribosomal protein L7/L12</fullName>
    </recommendedName>
</protein>
<comment type="similarity">
    <text evidence="1">Belongs to the bacterial ribosomal protein bL12 family.</text>
</comment>
<keyword evidence="3" id="KW-0687">Ribonucleoprotein</keyword>
<proteinExistence type="inferred from homology"/>
<dbReference type="Pfam" id="PF16320">
    <property type="entry name" value="Ribosomal_L12_N"/>
    <property type="match status" value="1"/>
</dbReference>
<feature type="domain" description="Large ribosomal subunit protein bL12 oligomerization" evidence="5">
    <location>
        <begin position="25"/>
        <end position="74"/>
    </location>
</feature>
<dbReference type="InterPro" id="IPR013823">
    <property type="entry name" value="Ribosomal_bL12_C"/>
</dbReference>
<dbReference type="SUPFAM" id="SSF48300">
    <property type="entry name" value="Ribosomal protein L7/12, oligomerisation (N-terminal) domain"/>
    <property type="match status" value="1"/>
</dbReference>
<evidence type="ECO:0000256" key="1">
    <source>
        <dbReference type="ARBA" id="ARBA00007197"/>
    </source>
</evidence>
<name>A0AAD9MN15_PROWI</name>
<dbReference type="CDD" id="cd00387">
    <property type="entry name" value="Ribosomal_L7_L12"/>
    <property type="match status" value="1"/>
</dbReference>
<dbReference type="GO" id="GO:0005840">
    <property type="term" value="C:ribosome"/>
    <property type="evidence" value="ECO:0007669"/>
    <property type="project" value="UniProtKB-KW"/>
</dbReference>
<dbReference type="PANTHER" id="PTHR45987">
    <property type="entry name" value="39S RIBOSOMAL PROTEIN L12"/>
    <property type="match status" value="1"/>
</dbReference>
<dbReference type="NCBIfam" id="TIGR00855">
    <property type="entry name" value="L12"/>
    <property type="match status" value="1"/>
</dbReference>
<feature type="domain" description="Large ribosomal subunit protein bL12 C-terminal" evidence="4">
    <location>
        <begin position="85"/>
        <end position="151"/>
    </location>
</feature>
<sequence length="152" mass="16511">MASARGFSSEPEKEKRVIDNPVVVELADRIVKLNLLEVSDLTDLLRERLNLPASYGMLMMAAGPMTAGPAAAAAEEAPKEEKTSFDLKLEGFDAATKIKIIKEIRVITELGLKEAKELVEGAPVVVKKGLKKEEAEELQKKLEAVGAKIVLE</sequence>
<organism evidence="6 7">
    <name type="scientific">Prototheca wickerhamii</name>
    <dbReference type="NCBI Taxonomy" id="3111"/>
    <lineage>
        <taxon>Eukaryota</taxon>
        <taxon>Viridiplantae</taxon>
        <taxon>Chlorophyta</taxon>
        <taxon>core chlorophytes</taxon>
        <taxon>Trebouxiophyceae</taxon>
        <taxon>Chlorellales</taxon>
        <taxon>Chlorellaceae</taxon>
        <taxon>Prototheca</taxon>
    </lineage>
</organism>
<dbReference type="GO" id="GO:0005737">
    <property type="term" value="C:cytoplasm"/>
    <property type="evidence" value="ECO:0007669"/>
    <property type="project" value="UniProtKB-ARBA"/>
</dbReference>
<dbReference type="Gene3D" id="1.20.5.710">
    <property type="entry name" value="Single helix bin"/>
    <property type="match status" value="1"/>
</dbReference>
<dbReference type="InterPro" id="IPR008932">
    <property type="entry name" value="Ribosomal_bL12_oligo"/>
</dbReference>
<dbReference type="InterPro" id="IPR036235">
    <property type="entry name" value="Ribosomal_bL12_oligo_N_sf"/>
</dbReference>
<evidence type="ECO:0000313" key="6">
    <source>
        <dbReference type="EMBL" id="KAK2080553.1"/>
    </source>
</evidence>
<evidence type="ECO:0000259" key="5">
    <source>
        <dbReference type="Pfam" id="PF16320"/>
    </source>
</evidence>
<reference evidence="6" key="1">
    <citation type="submission" date="2021-01" db="EMBL/GenBank/DDBJ databases">
        <authorList>
            <person name="Eckstrom K.M.E."/>
        </authorList>
    </citation>
    <scope>NUCLEOTIDE SEQUENCE</scope>
    <source>
        <strain evidence="6">UVCC 0001</strain>
    </source>
</reference>
<evidence type="ECO:0000313" key="7">
    <source>
        <dbReference type="Proteomes" id="UP001255856"/>
    </source>
</evidence>
<dbReference type="Pfam" id="PF00542">
    <property type="entry name" value="Ribosomal_L12"/>
    <property type="match status" value="1"/>
</dbReference>
<gene>
    <name evidence="6" type="ORF">QBZ16_000406</name>
</gene>
<dbReference type="HAMAP" id="MF_00368">
    <property type="entry name" value="Ribosomal_bL12"/>
    <property type="match status" value="1"/>
</dbReference>
<dbReference type="GO" id="GO:0003735">
    <property type="term" value="F:structural constituent of ribosome"/>
    <property type="evidence" value="ECO:0007669"/>
    <property type="project" value="InterPro"/>
</dbReference>
<dbReference type="Gene3D" id="3.30.1390.10">
    <property type="match status" value="1"/>
</dbReference>
<evidence type="ECO:0008006" key="8">
    <source>
        <dbReference type="Google" id="ProtNLM"/>
    </source>
</evidence>
<dbReference type="InterPro" id="IPR014719">
    <property type="entry name" value="Ribosomal_bL12_C/ClpS-like"/>
</dbReference>
<dbReference type="GO" id="GO:0006412">
    <property type="term" value="P:translation"/>
    <property type="evidence" value="ECO:0007669"/>
    <property type="project" value="InterPro"/>
</dbReference>
<comment type="caution">
    <text evidence="6">The sequence shown here is derived from an EMBL/GenBank/DDBJ whole genome shotgun (WGS) entry which is preliminary data.</text>
</comment>
<evidence type="ECO:0000256" key="2">
    <source>
        <dbReference type="ARBA" id="ARBA00022980"/>
    </source>
</evidence>
<dbReference type="AlphaFoldDB" id="A0AAD9MN15"/>
<dbReference type="Proteomes" id="UP001255856">
    <property type="component" value="Unassembled WGS sequence"/>
</dbReference>
<dbReference type="InterPro" id="IPR000206">
    <property type="entry name" value="Ribosomal_bL12"/>
</dbReference>
<keyword evidence="2" id="KW-0689">Ribosomal protein</keyword>